<dbReference type="RefSeq" id="WP_191141740.1">
    <property type="nucleotide sequence ID" value="NZ_JACXAH010000006.1"/>
</dbReference>
<dbReference type="AlphaFoldDB" id="A0A926RU34"/>
<dbReference type="Proteomes" id="UP000661691">
    <property type="component" value="Unassembled WGS sequence"/>
</dbReference>
<sequence>MLMQEKWALERIKQLFVDDEQFAFIEKAYHGDLSMITLTNGEGEVLSFPLKAITIIKRENGTTYIYGKSFDLFATPSQSAGAQGS</sequence>
<dbReference type="EMBL" id="JACXAH010000006">
    <property type="protein sequence ID" value="MBD1371894.1"/>
    <property type="molecule type" value="Genomic_DNA"/>
</dbReference>
<comment type="caution">
    <text evidence="1">The sequence shown here is derived from an EMBL/GenBank/DDBJ whole genome shotgun (WGS) entry which is preliminary data.</text>
</comment>
<organism evidence="1 2">
    <name type="scientific">Polycladospora coralii</name>
    <dbReference type="NCBI Taxonomy" id="2771432"/>
    <lineage>
        <taxon>Bacteria</taxon>
        <taxon>Bacillati</taxon>
        <taxon>Bacillota</taxon>
        <taxon>Bacilli</taxon>
        <taxon>Bacillales</taxon>
        <taxon>Thermoactinomycetaceae</taxon>
        <taxon>Polycladospora</taxon>
    </lineage>
</organism>
<name>A0A926RU34_9BACL</name>
<keyword evidence="2" id="KW-1185">Reference proteome</keyword>
<proteinExistence type="predicted"/>
<accession>A0A926RU34</accession>
<evidence type="ECO:0000313" key="1">
    <source>
        <dbReference type="EMBL" id="MBD1371894.1"/>
    </source>
</evidence>
<protein>
    <submittedName>
        <fullName evidence="1">Uncharacterized protein</fullName>
    </submittedName>
</protein>
<evidence type="ECO:0000313" key="2">
    <source>
        <dbReference type="Proteomes" id="UP000661691"/>
    </source>
</evidence>
<reference evidence="1" key="1">
    <citation type="submission" date="2020-09" db="EMBL/GenBank/DDBJ databases">
        <title>A novel bacterium of genus Hazenella, isolated from South China Sea.</title>
        <authorList>
            <person name="Huang H."/>
            <person name="Mo K."/>
            <person name="Hu Y."/>
        </authorList>
    </citation>
    <scope>NUCLEOTIDE SEQUENCE</scope>
    <source>
        <strain evidence="1">IB182357</strain>
    </source>
</reference>
<gene>
    <name evidence="1" type="ORF">IC620_05915</name>
</gene>